<evidence type="ECO:0000256" key="7">
    <source>
        <dbReference type="SAM" id="SignalP"/>
    </source>
</evidence>
<keyword evidence="3" id="KW-0479">Metal-binding</keyword>
<dbReference type="InterPro" id="IPR001055">
    <property type="entry name" value="Adrenodoxin-like"/>
</dbReference>
<evidence type="ECO:0000256" key="2">
    <source>
        <dbReference type="ARBA" id="ARBA00022714"/>
    </source>
</evidence>
<dbReference type="GO" id="GO:0140647">
    <property type="term" value="P:P450-containing electron transport chain"/>
    <property type="evidence" value="ECO:0007669"/>
    <property type="project" value="InterPro"/>
</dbReference>
<dbReference type="InterPro" id="IPR036010">
    <property type="entry name" value="2Fe-2S_ferredoxin-like_sf"/>
</dbReference>
<keyword evidence="5" id="KW-0411">Iron-sulfur</keyword>
<keyword evidence="10" id="KW-1185">Reference proteome</keyword>
<dbReference type="GO" id="GO:0009055">
    <property type="term" value="F:electron transfer activity"/>
    <property type="evidence" value="ECO:0007669"/>
    <property type="project" value="TreeGrafter"/>
</dbReference>
<dbReference type="Gene3D" id="3.10.20.30">
    <property type="match status" value="1"/>
</dbReference>
<name>A0A9N8D6T7_9STRA</name>
<dbReference type="PANTHER" id="PTHR23426:SF65">
    <property type="entry name" value="FERREDOXIN-2, MITOCHONDRIAL"/>
    <property type="match status" value="1"/>
</dbReference>
<gene>
    <name evidence="9" type="ORF">SEMRO_20_G014260.1</name>
</gene>
<dbReference type="InterPro" id="IPR012675">
    <property type="entry name" value="Beta-grasp_dom_sf"/>
</dbReference>
<keyword evidence="2" id="KW-0001">2Fe-2S</keyword>
<dbReference type="OrthoDB" id="5987010at2759"/>
<evidence type="ECO:0000256" key="6">
    <source>
        <dbReference type="ARBA" id="ARBA00034078"/>
    </source>
</evidence>
<dbReference type="PROSITE" id="PS51085">
    <property type="entry name" value="2FE2S_FER_2"/>
    <property type="match status" value="1"/>
</dbReference>
<comment type="caution">
    <text evidence="9">The sequence shown here is derived from an EMBL/GenBank/DDBJ whole genome shotgun (WGS) entry which is preliminary data.</text>
</comment>
<organism evidence="9 10">
    <name type="scientific">Seminavis robusta</name>
    <dbReference type="NCBI Taxonomy" id="568900"/>
    <lineage>
        <taxon>Eukaryota</taxon>
        <taxon>Sar</taxon>
        <taxon>Stramenopiles</taxon>
        <taxon>Ochrophyta</taxon>
        <taxon>Bacillariophyta</taxon>
        <taxon>Bacillariophyceae</taxon>
        <taxon>Bacillariophycidae</taxon>
        <taxon>Naviculales</taxon>
        <taxon>Naviculaceae</taxon>
        <taxon>Seminavis</taxon>
    </lineage>
</organism>
<dbReference type="CDD" id="cd00207">
    <property type="entry name" value="fer2"/>
    <property type="match status" value="1"/>
</dbReference>
<evidence type="ECO:0000256" key="4">
    <source>
        <dbReference type="ARBA" id="ARBA00023004"/>
    </source>
</evidence>
<reference evidence="9" key="1">
    <citation type="submission" date="2020-06" db="EMBL/GenBank/DDBJ databases">
        <authorList>
            <consortium name="Plant Systems Biology data submission"/>
        </authorList>
    </citation>
    <scope>NUCLEOTIDE SEQUENCE</scope>
    <source>
        <strain evidence="9">D6</strain>
    </source>
</reference>
<proteinExistence type="inferred from homology"/>
<evidence type="ECO:0000313" key="10">
    <source>
        <dbReference type="Proteomes" id="UP001153069"/>
    </source>
</evidence>
<dbReference type="Pfam" id="PF00111">
    <property type="entry name" value="Fer2"/>
    <property type="match status" value="1"/>
</dbReference>
<dbReference type="AlphaFoldDB" id="A0A9N8D6T7"/>
<dbReference type="EMBL" id="CAICTM010000020">
    <property type="protein sequence ID" value="CAB9497478.1"/>
    <property type="molecule type" value="Genomic_DNA"/>
</dbReference>
<evidence type="ECO:0000256" key="3">
    <source>
        <dbReference type="ARBA" id="ARBA00022723"/>
    </source>
</evidence>
<feature type="chain" id="PRO_5040221546" evidence="7">
    <location>
        <begin position="22"/>
        <end position="230"/>
    </location>
</feature>
<evidence type="ECO:0000259" key="8">
    <source>
        <dbReference type="PROSITE" id="PS51085"/>
    </source>
</evidence>
<sequence length="230" mass="24889">MTVMMLILLVQACISIPGARSFAVSSAATSSFSRIRLLSSAPDSSVQKAVGKSDTNSSTSSCDADSGRLARHTVSFQTTDQAESSLSFDAYGGETLRTAALRRNIASPHNGRANLINCRGLGTCGTCAVEIVEGIVDPPERNDVEEFRLNLPPHNLHNNTKLRLACQIQIRENITVLKRTGFWGQKSKLAVPSTPQRYFGELEYLMDTKSPPLEECIDDNNNADGKTGPT</sequence>
<dbReference type="SUPFAM" id="SSF54292">
    <property type="entry name" value="2Fe-2S ferredoxin-like"/>
    <property type="match status" value="1"/>
</dbReference>
<comment type="similarity">
    <text evidence="1">Belongs to the adrenodoxin/putidaredoxin family.</text>
</comment>
<evidence type="ECO:0000256" key="5">
    <source>
        <dbReference type="ARBA" id="ARBA00023014"/>
    </source>
</evidence>
<dbReference type="GO" id="GO:0046872">
    <property type="term" value="F:metal ion binding"/>
    <property type="evidence" value="ECO:0007669"/>
    <property type="project" value="UniProtKB-KW"/>
</dbReference>
<comment type="cofactor">
    <cofactor evidence="6">
        <name>[2Fe-2S] cluster</name>
        <dbReference type="ChEBI" id="CHEBI:190135"/>
    </cofactor>
</comment>
<dbReference type="InterPro" id="IPR001041">
    <property type="entry name" value="2Fe-2S_ferredoxin-type"/>
</dbReference>
<keyword evidence="4" id="KW-0408">Iron</keyword>
<dbReference type="GO" id="GO:0051537">
    <property type="term" value="F:2 iron, 2 sulfur cluster binding"/>
    <property type="evidence" value="ECO:0007669"/>
    <property type="project" value="UniProtKB-KW"/>
</dbReference>
<feature type="signal peptide" evidence="7">
    <location>
        <begin position="1"/>
        <end position="21"/>
    </location>
</feature>
<protein>
    <submittedName>
        <fullName evidence="9">Ferredoxin</fullName>
    </submittedName>
</protein>
<dbReference type="GO" id="GO:0005739">
    <property type="term" value="C:mitochondrion"/>
    <property type="evidence" value="ECO:0007669"/>
    <property type="project" value="TreeGrafter"/>
</dbReference>
<dbReference type="PANTHER" id="PTHR23426">
    <property type="entry name" value="FERREDOXIN/ADRENODOXIN"/>
    <property type="match status" value="1"/>
</dbReference>
<accession>A0A9N8D6T7</accession>
<keyword evidence="7" id="KW-0732">Signal</keyword>
<evidence type="ECO:0000256" key="1">
    <source>
        <dbReference type="ARBA" id="ARBA00010914"/>
    </source>
</evidence>
<dbReference type="Proteomes" id="UP001153069">
    <property type="component" value="Unassembled WGS sequence"/>
</dbReference>
<evidence type="ECO:0000313" key="9">
    <source>
        <dbReference type="EMBL" id="CAB9497478.1"/>
    </source>
</evidence>
<feature type="domain" description="2Fe-2S ferredoxin-type" evidence="8">
    <location>
        <begin position="72"/>
        <end position="182"/>
    </location>
</feature>